<feature type="compositionally biased region" description="Polar residues" evidence="4">
    <location>
        <begin position="693"/>
        <end position="702"/>
    </location>
</feature>
<feature type="region of interest" description="Disordered" evidence="4">
    <location>
        <begin position="96"/>
        <end position="121"/>
    </location>
</feature>
<feature type="compositionally biased region" description="Polar residues" evidence="4">
    <location>
        <begin position="637"/>
        <end position="680"/>
    </location>
</feature>
<dbReference type="InterPro" id="IPR001611">
    <property type="entry name" value="Leu-rich_rpt"/>
</dbReference>
<dbReference type="InterPro" id="IPR051279">
    <property type="entry name" value="PP1-Reg/Actin-Interact_Protein"/>
</dbReference>
<feature type="compositionally biased region" description="Polar residues" evidence="4">
    <location>
        <begin position="275"/>
        <end position="290"/>
    </location>
</feature>
<dbReference type="PANTHER" id="PTHR24112:SF9">
    <property type="entry name" value="PROTEIN PHOSPHATASE 1 REGULATORY SUBUNIT 37"/>
    <property type="match status" value="1"/>
</dbReference>
<evidence type="ECO:0008006" key="7">
    <source>
        <dbReference type="Google" id="ProtNLM"/>
    </source>
</evidence>
<evidence type="ECO:0000256" key="2">
    <source>
        <dbReference type="ARBA" id="ARBA00022737"/>
    </source>
</evidence>
<dbReference type="SMART" id="SM00368">
    <property type="entry name" value="LRR_RI"/>
    <property type="match status" value="5"/>
</dbReference>
<feature type="region of interest" description="Disordered" evidence="4">
    <location>
        <begin position="266"/>
        <end position="293"/>
    </location>
</feature>
<dbReference type="AlphaFoldDB" id="A0A4E0R2Q7"/>
<keyword evidence="2" id="KW-0677">Repeat</keyword>
<evidence type="ECO:0000256" key="1">
    <source>
        <dbReference type="ARBA" id="ARBA00022614"/>
    </source>
</evidence>
<evidence type="ECO:0000313" key="6">
    <source>
        <dbReference type="Proteomes" id="UP000230066"/>
    </source>
</evidence>
<name>A0A4E0R2Q7_FASHE</name>
<dbReference type="PANTHER" id="PTHR24112">
    <property type="entry name" value="LEUCINE-RICH REPEAT, ISOFORM F-RELATED"/>
    <property type="match status" value="1"/>
</dbReference>
<reference evidence="5" key="1">
    <citation type="submission" date="2019-03" db="EMBL/GenBank/DDBJ databases">
        <title>Improved annotation for the trematode Fasciola hepatica.</title>
        <authorList>
            <person name="Choi Y.-J."/>
            <person name="Martin J."/>
            <person name="Mitreva M."/>
        </authorList>
    </citation>
    <scope>NUCLEOTIDE SEQUENCE [LARGE SCALE GENOMIC DNA]</scope>
</reference>
<evidence type="ECO:0000313" key="5">
    <source>
        <dbReference type="EMBL" id="THD19721.1"/>
    </source>
</evidence>
<dbReference type="Gene3D" id="3.80.10.10">
    <property type="entry name" value="Ribonuclease Inhibitor"/>
    <property type="match status" value="2"/>
</dbReference>
<dbReference type="Proteomes" id="UP000230066">
    <property type="component" value="Unassembled WGS sequence"/>
</dbReference>
<dbReference type="EMBL" id="JXXN02005766">
    <property type="protein sequence ID" value="THD19721.1"/>
    <property type="molecule type" value="Genomic_DNA"/>
</dbReference>
<feature type="compositionally biased region" description="Basic and acidic residues" evidence="4">
    <location>
        <begin position="515"/>
        <end position="526"/>
    </location>
</feature>
<evidence type="ECO:0000256" key="3">
    <source>
        <dbReference type="ARBA" id="ARBA00038315"/>
    </source>
</evidence>
<dbReference type="Pfam" id="PF13516">
    <property type="entry name" value="LRR_6"/>
    <property type="match status" value="4"/>
</dbReference>
<feature type="compositionally biased region" description="Polar residues" evidence="4">
    <location>
        <begin position="595"/>
        <end position="607"/>
    </location>
</feature>
<feature type="region of interest" description="Disordered" evidence="4">
    <location>
        <begin position="592"/>
        <end position="702"/>
    </location>
</feature>
<feature type="compositionally biased region" description="Low complexity" evidence="4">
    <location>
        <begin position="108"/>
        <end position="121"/>
    </location>
</feature>
<feature type="region of interest" description="Disordered" evidence="4">
    <location>
        <begin position="476"/>
        <end position="553"/>
    </location>
</feature>
<proteinExistence type="inferred from homology"/>
<comment type="caution">
    <text evidence="5">The sequence shown here is derived from an EMBL/GenBank/DDBJ whole genome shotgun (WGS) entry which is preliminary data.</text>
</comment>
<comment type="similarity">
    <text evidence="3">Belongs to the PPP1R37 family.</text>
</comment>
<keyword evidence="6" id="KW-1185">Reference proteome</keyword>
<protein>
    <recommendedName>
        <fullName evidence="7">Leucine Rich repeat-containing domain protein</fullName>
    </recommendedName>
</protein>
<feature type="compositionally biased region" description="Basic and acidic residues" evidence="4">
    <location>
        <begin position="619"/>
        <end position="636"/>
    </location>
</feature>
<accession>A0A4E0R2Q7</accession>
<gene>
    <name evidence="5" type="ORF">D915_009515</name>
</gene>
<sequence length="702" mass="76477">MLLHYETCHELHISLSLDKFHPSLGWARCVTFMRRSGELRRFSLSHTPLTIGNFLGLNFFGLCLNGLSLRDCNLSGQALFGLVRWLRLLLSSASLDPPSRDKSGGAGNNSSRTASRRSGSSSLVNAVARRSHLWCPVLLLNPETGMREPSVWDLRLDVAQNRLNATDAETLLALVRHQLLVPQIPPDMTLSGTPNSVPLNVSNGDVNPEPVILRKEWLPIGGIGFLSSLDLSNNSLGDDGLRVICTGLIQSYRTRLRDLHSEATPVNTMEDHPSQTDASVTCSTLNTTSNSEREPDCSVNVAVELKASVRGLERLSLSNNGLTSTGMQAMALVLMQTPSSLVQLVGGLTSLDLSNNPGIRDEGVEVLCEGLIRNHSLKELYLRAIRMSFSGIFALSGFLSESKCLRILDIRFNQINLASLMALSKTLYINQTLTSFLSDMRNMTATGDPLIATDAELILYLIDEIDGCLRRNRSLDQPSPSVMRKQTELPSSTSVGTIDVEPLCPNASPNPDVISDPKTDQDRFAEHFPVVNKVDLESEPNEPDSDKLITPSWSEQKLGDLRSSIEFPAHLPIAFSSEPVTLTHSPLDDSVKSAHWTTQSDGSSSATEDVHPPVSSDNPTDHTNFDWDLPETDKSSCKSATNFSSDALSPPSDSETSGTTKVSNYMGSSPAVTSTASTDAGLSRRTHRKHMKSSPSYKPLTT</sequence>
<dbReference type="InterPro" id="IPR032675">
    <property type="entry name" value="LRR_dom_sf"/>
</dbReference>
<keyword evidence="1" id="KW-0433">Leucine-rich repeat</keyword>
<evidence type="ECO:0000256" key="4">
    <source>
        <dbReference type="SAM" id="MobiDB-lite"/>
    </source>
</evidence>
<organism evidence="5 6">
    <name type="scientific">Fasciola hepatica</name>
    <name type="common">Liver fluke</name>
    <dbReference type="NCBI Taxonomy" id="6192"/>
    <lineage>
        <taxon>Eukaryota</taxon>
        <taxon>Metazoa</taxon>
        <taxon>Spiralia</taxon>
        <taxon>Lophotrochozoa</taxon>
        <taxon>Platyhelminthes</taxon>
        <taxon>Trematoda</taxon>
        <taxon>Digenea</taxon>
        <taxon>Plagiorchiida</taxon>
        <taxon>Echinostomata</taxon>
        <taxon>Echinostomatoidea</taxon>
        <taxon>Fasciolidae</taxon>
        <taxon>Fasciola</taxon>
    </lineage>
</organism>
<dbReference type="SUPFAM" id="SSF52047">
    <property type="entry name" value="RNI-like"/>
    <property type="match status" value="1"/>
</dbReference>